<dbReference type="CDD" id="cd02966">
    <property type="entry name" value="TlpA_like_family"/>
    <property type="match status" value="1"/>
</dbReference>
<dbReference type="EMBL" id="CP003360">
    <property type="protein sequence ID" value="AFM25539.1"/>
    <property type="molecule type" value="Genomic_DNA"/>
</dbReference>
<feature type="domain" description="Thioredoxin" evidence="3">
    <location>
        <begin position="42"/>
        <end position="203"/>
    </location>
</feature>
<evidence type="ECO:0000256" key="2">
    <source>
        <dbReference type="SAM" id="SignalP"/>
    </source>
</evidence>
<dbReference type="STRING" id="706587.Desti_2870"/>
<reference evidence="5" key="1">
    <citation type="submission" date="2012-06" db="EMBL/GenBank/DDBJ databases">
        <title>Complete sequence of chromosome of Desulfomonile tiedjei DSM 6799.</title>
        <authorList>
            <person name="Lucas S."/>
            <person name="Copeland A."/>
            <person name="Lapidus A."/>
            <person name="Glavina del Rio T."/>
            <person name="Dalin E."/>
            <person name="Tice H."/>
            <person name="Bruce D."/>
            <person name="Goodwin L."/>
            <person name="Pitluck S."/>
            <person name="Peters L."/>
            <person name="Ovchinnikova G."/>
            <person name="Zeytun A."/>
            <person name="Lu M."/>
            <person name="Kyrpides N."/>
            <person name="Mavromatis K."/>
            <person name="Ivanova N."/>
            <person name="Brettin T."/>
            <person name="Detter J.C."/>
            <person name="Han C."/>
            <person name="Larimer F."/>
            <person name="Land M."/>
            <person name="Hauser L."/>
            <person name="Markowitz V."/>
            <person name="Cheng J.-F."/>
            <person name="Hugenholtz P."/>
            <person name="Woyke T."/>
            <person name="Wu D."/>
            <person name="Spring S."/>
            <person name="Schroeder M."/>
            <person name="Brambilla E."/>
            <person name="Klenk H.-P."/>
            <person name="Eisen J.A."/>
        </authorList>
    </citation>
    <scope>NUCLEOTIDE SEQUENCE [LARGE SCALE GENOMIC DNA]</scope>
    <source>
        <strain evidence="5">ATCC 49306 / DSM 6799 / DCB-1</strain>
    </source>
</reference>
<dbReference type="InterPro" id="IPR000866">
    <property type="entry name" value="AhpC/TSA"/>
</dbReference>
<keyword evidence="1" id="KW-0676">Redox-active center</keyword>
<dbReference type="InterPro" id="IPR013766">
    <property type="entry name" value="Thioredoxin_domain"/>
</dbReference>
<organism evidence="4 5">
    <name type="scientific">Desulfomonile tiedjei (strain ATCC 49306 / DSM 6799 / DCB-1)</name>
    <dbReference type="NCBI Taxonomy" id="706587"/>
    <lineage>
        <taxon>Bacteria</taxon>
        <taxon>Pseudomonadati</taxon>
        <taxon>Thermodesulfobacteriota</taxon>
        <taxon>Desulfomonilia</taxon>
        <taxon>Desulfomonilales</taxon>
        <taxon>Desulfomonilaceae</taxon>
        <taxon>Desulfomonile</taxon>
    </lineage>
</organism>
<sequence length="240" mass="26438">MVFVAKWCSSGTLAVILIFTICLGAGAATSTTGPKGAEFQIFSNPADANDFQMGTLDGKIVNLASYRGKVVLLNFWRKNCPYCDIEKTHLTSMMHSLQNSDLAVLCVNLWDDPSWVRSKTHYAKGPFTIVTRVGNRQAVMENMVRGKLLGYFVLNGSNEAIYEVKGFPSTYVINKEGKVVATHMGLVPWSNPSVTKWVTGLLSEKLRETAPGLPEWLDRILSGSEEHAFNGSAALAFQRR</sequence>
<dbReference type="Gene3D" id="3.40.30.10">
    <property type="entry name" value="Glutaredoxin"/>
    <property type="match status" value="1"/>
</dbReference>
<dbReference type="InterPro" id="IPR036249">
    <property type="entry name" value="Thioredoxin-like_sf"/>
</dbReference>
<evidence type="ECO:0000259" key="3">
    <source>
        <dbReference type="PROSITE" id="PS51352"/>
    </source>
</evidence>
<dbReference type="GO" id="GO:0016491">
    <property type="term" value="F:oxidoreductase activity"/>
    <property type="evidence" value="ECO:0007669"/>
    <property type="project" value="InterPro"/>
</dbReference>
<dbReference type="eggNOG" id="COG0526">
    <property type="taxonomic scope" value="Bacteria"/>
</dbReference>
<dbReference type="PROSITE" id="PS00194">
    <property type="entry name" value="THIOREDOXIN_1"/>
    <property type="match status" value="1"/>
</dbReference>
<dbReference type="InterPro" id="IPR017937">
    <property type="entry name" value="Thioredoxin_CS"/>
</dbReference>
<proteinExistence type="predicted"/>
<evidence type="ECO:0000313" key="4">
    <source>
        <dbReference type="EMBL" id="AFM25539.1"/>
    </source>
</evidence>
<dbReference type="PANTHER" id="PTHR42852:SF18">
    <property type="entry name" value="CHROMOSOME UNDETERMINED SCAFFOLD_47, WHOLE GENOME SHOTGUN SEQUENCE"/>
    <property type="match status" value="1"/>
</dbReference>
<dbReference type="SUPFAM" id="SSF52833">
    <property type="entry name" value="Thioredoxin-like"/>
    <property type="match status" value="1"/>
</dbReference>
<dbReference type="PROSITE" id="PS51352">
    <property type="entry name" value="THIOREDOXIN_2"/>
    <property type="match status" value="1"/>
</dbReference>
<dbReference type="InterPro" id="IPR050553">
    <property type="entry name" value="Thioredoxin_ResA/DsbE_sf"/>
</dbReference>
<evidence type="ECO:0000256" key="1">
    <source>
        <dbReference type="ARBA" id="ARBA00023284"/>
    </source>
</evidence>
<keyword evidence="2" id="KW-0732">Signal</keyword>
<feature type="chain" id="PRO_5003687205" evidence="2">
    <location>
        <begin position="28"/>
        <end position="240"/>
    </location>
</feature>
<dbReference type="AlphaFoldDB" id="I4C7J8"/>
<dbReference type="PANTHER" id="PTHR42852">
    <property type="entry name" value="THIOL:DISULFIDE INTERCHANGE PROTEIN DSBE"/>
    <property type="match status" value="1"/>
</dbReference>
<protein>
    <submittedName>
        <fullName evidence="4">Peroxiredoxin</fullName>
    </submittedName>
</protein>
<feature type="signal peptide" evidence="2">
    <location>
        <begin position="1"/>
        <end position="27"/>
    </location>
</feature>
<dbReference type="KEGG" id="dti:Desti_2870"/>
<keyword evidence="5" id="KW-1185">Reference proteome</keyword>
<evidence type="ECO:0000313" key="5">
    <source>
        <dbReference type="Proteomes" id="UP000006055"/>
    </source>
</evidence>
<accession>I4C7J8</accession>
<dbReference type="Pfam" id="PF00578">
    <property type="entry name" value="AhpC-TSA"/>
    <property type="match status" value="1"/>
</dbReference>
<dbReference type="GO" id="GO:0016209">
    <property type="term" value="F:antioxidant activity"/>
    <property type="evidence" value="ECO:0007669"/>
    <property type="project" value="InterPro"/>
</dbReference>
<name>I4C7J8_DESTA</name>
<gene>
    <name evidence="4" type="ordered locus">Desti_2870</name>
</gene>
<dbReference type="Proteomes" id="UP000006055">
    <property type="component" value="Chromosome"/>
</dbReference>
<dbReference type="HOGENOM" id="CLU_042529_11_0_7"/>